<reference evidence="2" key="1">
    <citation type="submission" date="2021-02" db="EMBL/GenBank/DDBJ databases">
        <authorList>
            <person name="Nowell W R."/>
        </authorList>
    </citation>
    <scope>NUCLEOTIDE SEQUENCE</scope>
</reference>
<dbReference type="Pfam" id="PF21964">
    <property type="entry name" value="NSF_ATPase_lid"/>
    <property type="match status" value="1"/>
</dbReference>
<dbReference type="EMBL" id="CAJOBJ010116133">
    <property type="protein sequence ID" value="CAF4654307.1"/>
    <property type="molecule type" value="Genomic_DNA"/>
</dbReference>
<sequence length="38" mass="4172">VCIGIKALLDLIEVARQAEDKSRVGRFISQLEEVAGMI</sequence>
<dbReference type="AlphaFoldDB" id="A0A8S3A5L8"/>
<dbReference type="Proteomes" id="UP000681720">
    <property type="component" value="Unassembled WGS sequence"/>
</dbReference>
<proteinExistence type="predicted"/>
<organism evidence="2 3">
    <name type="scientific">Rotaria magnacalcarata</name>
    <dbReference type="NCBI Taxonomy" id="392030"/>
    <lineage>
        <taxon>Eukaryota</taxon>
        <taxon>Metazoa</taxon>
        <taxon>Spiralia</taxon>
        <taxon>Gnathifera</taxon>
        <taxon>Rotifera</taxon>
        <taxon>Eurotatoria</taxon>
        <taxon>Bdelloidea</taxon>
        <taxon>Philodinida</taxon>
        <taxon>Philodinidae</taxon>
        <taxon>Rotaria</taxon>
    </lineage>
</organism>
<evidence type="ECO:0000313" key="3">
    <source>
        <dbReference type="Proteomes" id="UP000681720"/>
    </source>
</evidence>
<dbReference type="Gene3D" id="1.10.8.60">
    <property type="match status" value="1"/>
</dbReference>
<protein>
    <recommendedName>
        <fullName evidence="1">NSF AAA+ ATPase lid domain-containing protein</fullName>
    </recommendedName>
</protein>
<evidence type="ECO:0000313" key="2">
    <source>
        <dbReference type="EMBL" id="CAF4654307.1"/>
    </source>
</evidence>
<feature type="non-terminal residue" evidence="2">
    <location>
        <position position="1"/>
    </location>
</feature>
<accession>A0A8S3A5L8</accession>
<name>A0A8S3A5L8_9BILA</name>
<evidence type="ECO:0000259" key="1">
    <source>
        <dbReference type="Pfam" id="PF21964"/>
    </source>
</evidence>
<feature type="domain" description="NSF AAA+ ATPase lid" evidence="1">
    <location>
        <begin position="1"/>
        <end position="33"/>
    </location>
</feature>
<dbReference type="InterPro" id="IPR054419">
    <property type="entry name" value="NSF_ATPase_lid"/>
</dbReference>
<comment type="caution">
    <text evidence="2">The sequence shown here is derived from an EMBL/GenBank/DDBJ whole genome shotgun (WGS) entry which is preliminary data.</text>
</comment>
<gene>
    <name evidence="2" type="ORF">GIL414_LOCUS41198</name>
</gene>